<accession>A0A0F9V3L7</accession>
<comment type="caution">
    <text evidence="1">The sequence shown here is derived from an EMBL/GenBank/DDBJ whole genome shotgun (WGS) entry which is preliminary data.</text>
</comment>
<name>A0A0F9V3L7_9ZZZZ</name>
<protein>
    <submittedName>
        <fullName evidence="1">Uncharacterized protein</fullName>
    </submittedName>
</protein>
<dbReference type="EMBL" id="LAZR01000051">
    <property type="protein sequence ID" value="KKN98594.1"/>
    <property type="molecule type" value="Genomic_DNA"/>
</dbReference>
<organism evidence="1">
    <name type="scientific">marine sediment metagenome</name>
    <dbReference type="NCBI Taxonomy" id="412755"/>
    <lineage>
        <taxon>unclassified sequences</taxon>
        <taxon>metagenomes</taxon>
        <taxon>ecological metagenomes</taxon>
    </lineage>
</organism>
<reference evidence="1" key="1">
    <citation type="journal article" date="2015" name="Nature">
        <title>Complex archaea that bridge the gap between prokaryotes and eukaryotes.</title>
        <authorList>
            <person name="Spang A."/>
            <person name="Saw J.H."/>
            <person name="Jorgensen S.L."/>
            <person name="Zaremba-Niedzwiedzka K."/>
            <person name="Martijn J."/>
            <person name="Lind A.E."/>
            <person name="van Eijk R."/>
            <person name="Schleper C."/>
            <person name="Guy L."/>
            <person name="Ettema T.J."/>
        </authorList>
    </citation>
    <scope>NUCLEOTIDE SEQUENCE</scope>
</reference>
<evidence type="ECO:0000313" key="1">
    <source>
        <dbReference type="EMBL" id="KKN98594.1"/>
    </source>
</evidence>
<proteinExistence type="predicted"/>
<gene>
    <name evidence="1" type="ORF">LCGC14_0147060</name>
</gene>
<sequence>MYVDISSLESFTEEIPFLDAAHPIRVRPEFYFTYHKIPGKDAGKLQCVTFVVIVSAINTSNQIVRLEIIVRSDIPRTEKSDTSDARVEALRVCDEVKDSLSKHNDFVIREGAYFISLIDVYNKRDFTEP</sequence>
<dbReference type="AlphaFoldDB" id="A0A0F9V3L7"/>